<evidence type="ECO:0000313" key="5">
    <source>
        <dbReference type="EMBL" id="PEN16989.1"/>
    </source>
</evidence>
<dbReference type="CDD" id="cd03255">
    <property type="entry name" value="ABC_MJ0796_LolCDE_FtsE"/>
    <property type="match status" value="1"/>
</dbReference>
<dbReference type="SUPFAM" id="SSF52540">
    <property type="entry name" value="P-loop containing nucleoside triphosphate hydrolases"/>
    <property type="match status" value="1"/>
</dbReference>
<dbReference type="Proteomes" id="UP000219947">
    <property type="component" value="Unassembled WGS sequence"/>
</dbReference>
<dbReference type="GO" id="GO:0098796">
    <property type="term" value="C:membrane protein complex"/>
    <property type="evidence" value="ECO:0007669"/>
    <property type="project" value="UniProtKB-ARBA"/>
</dbReference>
<name>A0A2A8D7S9_9MICC</name>
<keyword evidence="2" id="KW-0547">Nucleotide-binding</keyword>
<dbReference type="InterPro" id="IPR017911">
    <property type="entry name" value="MacB-like_ATP-bd"/>
</dbReference>
<dbReference type="GO" id="GO:0016887">
    <property type="term" value="F:ATP hydrolysis activity"/>
    <property type="evidence" value="ECO:0007669"/>
    <property type="project" value="InterPro"/>
</dbReference>
<dbReference type="PROSITE" id="PS50893">
    <property type="entry name" value="ABC_TRANSPORTER_2"/>
    <property type="match status" value="1"/>
</dbReference>
<dbReference type="InterPro" id="IPR003439">
    <property type="entry name" value="ABC_transporter-like_ATP-bd"/>
</dbReference>
<reference evidence="5" key="1">
    <citation type="submission" date="2017-10" db="EMBL/GenBank/DDBJ databases">
        <title>Kefir isolates.</title>
        <authorList>
            <person name="Kim Y."/>
            <person name="Blasche S."/>
        </authorList>
    </citation>
    <scope>NUCLEOTIDE SEQUENCE [LARGE SCALE GENOMIC DNA]</scope>
    <source>
        <strain evidence="5">OG2-2</strain>
    </source>
</reference>
<keyword evidence="6" id="KW-1185">Reference proteome</keyword>
<dbReference type="PANTHER" id="PTHR24220:SF685">
    <property type="entry name" value="ABC TRANSPORTER RELATED"/>
    <property type="match status" value="1"/>
</dbReference>
<proteinExistence type="predicted"/>
<keyword evidence="3 5" id="KW-0067">ATP-binding</keyword>
<dbReference type="GO" id="GO:0022857">
    <property type="term" value="F:transmembrane transporter activity"/>
    <property type="evidence" value="ECO:0007669"/>
    <property type="project" value="TreeGrafter"/>
</dbReference>
<dbReference type="GO" id="GO:0005524">
    <property type="term" value="F:ATP binding"/>
    <property type="evidence" value="ECO:0007669"/>
    <property type="project" value="UniProtKB-KW"/>
</dbReference>
<dbReference type="GO" id="GO:0005886">
    <property type="term" value="C:plasma membrane"/>
    <property type="evidence" value="ECO:0007669"/>
    <property type="project" value="TreeGrafter"/>
</dbReference>
<evidence type="ECO:0000256" key="2">
    <source>
        <dbReference type="ARBA" id="ARBA00022741"/>
    </source>
</evidence>
<evidence type="ECO:0000259" key="4">
    <source>
        <dbReference type="PROSITE" id="PS50893"/>
    </source>
</evidence>
<feature type="domain" description="ABC transporter" evidence="4">
    <location>
        <begin position="13"/>
        <end position="253"/>
    </location>
</feature>
<dbReference type="Pfam" id="PF00005">
    <property type="entry name" value="ABC_tran"/>
    <property type="match status" value="1"/>
</dbReference>
<dbReference type="FunFam" id="3.40.50.300:FF:000032">
    <property type="entry name" value="Export ABC transporter ATP-binding protein"/>
    <property type="match status" value="1"/>
</dbReference>
<dbReference type="PROSITE" id="PS00211">
    <property type="entry name" value="ABC_TRANSPORTER_1"/>
    <property type="match status" value="1"/>
</dbReference>
<dbReference type="InterPro" id="IPR015854">
    <property type="entry name" value="ABC_transpr_LolD-like"/>
</dbReference>
<dbReference type="RefSeq" id="WP_048753208.1">
    <property type="nucleotide sequence ID" value="NZ_CAURLQ010000004.1"/>
</dbReference>
<sequence>MTTTLDTSVKPAVTTQNLSKTYGTGEATVHALNNVTVSFEQGKFTAIMGPSGSGKSTLMQTLATLDTPDVNPNTSIKIADTELYGRRDKELTEFRREHIGFIFQAFNLVPTLTAGQNIDLPLGLAGKKPDPIWRDYLVETLGLTKRLSHRPEQLSGGQQQRVAIVRALLSRPDVVFADEPTGNLDSNSGTEVLKLLRTAANEHQQTILMVTHDAHAASYADRVVFLKDGAIAGEMLKPTHDAVLNAMGQLEGE</sequence>
<dbReference type="InterPro" id="IPR027417">
    <property type="entry name" value="P-loop_NTPase"/>
</dbReference>
<organism evidence="5 6">
    <name type="scientific">Rothia dentocariosa</name>
    <dbReference type="NCBI Taxonomy" id="2047"/>
    <lineage>
        <taxon>Bacteria</taxon>
        <taxon>Bacillati</taxon>
        <taxon>Actinomycetota</taxon>
        <taxon>Actinomycetes</taxon>
        <taxon>Micrococcales</taxon>
        <taxon>Micrococcaceae</taxon>
        <taxon>Rothia</taxon>
    </lineage>
</organism>
<comment type="caution">
    <text evidence="5">The sequence shown here is derived from an EMBL/GenBank/DDBJ whole genome shotgun (WGS) entry which is preliminary data.</text>
</comment>
<keyword evidence="1" id="KW-0813">Transport</keyword>
<dbReference type="SMART" id="SM00382">
    <property type="entry name" value="AAA"/>
    <property type="match status" value="1"/>
</dbReference>
<protein>
    <submittedName>
        <fullName evidence="5">ABC transporter ATP-binding protein</fullName>
    </submittedName>
</protein>
<dbReference type="AlphaFoldDB" id="A0A2A8D7S9"/>
<dbReference type="InterPro" id="IPR003593">
    <property type="entry name" value="AAA+_ATPase"/>
</dbReference>
<dbReference type="Gene3D" id="3.40.50.300">
    <property type="entry name" value="P-loop containing nucleotide triphosphate hydrolases"/>
    <property type="match status" value="1"/>
</dbReference>
<evidence type="ECO:0000313" key="6">
    <source>
        <dbReference type="Proteomes" id="UP000219947"/>
    </source>
</evidence>
<evidence type="ECO:0000256" key="1">
    <source>
        <dbReference type="ARBA" id="ARBA00022448"/>
    </source>
</evidence>
<accession>A0A2A8D7S9</accession>
<dbReference type="PANTHER" id="PTHR24220">
    <property type="entry name" value="IMPORT ATP-BINDING PROTEIN"/>
    <property type="match status" value="1"/>
</dbReference>
<dbReference type="EMBL" id="PDEV01000001">
    <property type="protein sequence ID" value="PEN16989.1"/>
    <property type="molecule type" value="Genomic_DNA"/>
</dbReference>
<dbReference type="InterPro" id="IPR017871">
    <property type="entry name" value="ABC_transporter-like_CS"/>
</dbReference>
<evidence type="ECO:0000256" key="3">
    <source>
        <dbReference type="ARBA" id="ARBA00022840"/>
    </source>
</evidence>
<gene>
    <name evidence="5" type="ORF">CRM92_02880</name>
</gene>